<evidence type="ECO:0000313" key="3">
    <source>
        <dbReference type="Proteomes" id="UP000678281"/>
    </source>
</evidence>
<name>A0A942EET9_9HYPH</name>
<dbReference type="SUPFAM" id="SSF50998">
    <property type="entry name" value="Quinoprotein alcohol dehydrogenase-like"/>
    <property type="match status" value="1"/>
</dbReference>
<dbReference type="Pfam" id="PF01011">
    <property type="entry name" value="PQQ"/>
    <property type="match status" value="1"/>
</dbReference>
<comment type="caution">
    <text evidence="2">The sequence shown here is derived from an EMBL/GenBank/DDBJ whole genome shotgun (WGS) entry which is preliminary data.</text>
</comment>
<dbReference type="EMBL" id="JAGXTP010000001">
    <property type="protein sequence ID" value="MBS3848476.1"/>
    <property type="molecule type" value="Genomic_DNA"/>
</dbReference>
<dbReference type="InterPro" id="IPR011047">
    <property type="entry name" value="Quinoprotein_ADH-like_sf"/>
</dbReference>
<gene>
    <name evidence="2" type="ORF">KD146_07155</name>
</gene>
<sequence>MVGVAAKTREVLWDRPFGSARKNGPFGIPSMLPIDIGTPNNGGGVITASSLFLIGAATDDIFRAIDI</sequence>
<protein>
    <recommendedName>
        <fullName evidence="1">Pyrrolo-quinoline quinone repeat domain-containing protein</fullName>
    </recommendedName>
</protein>
<evidence type="ECO:0000313" key="2">
    <source>
        <dbReference type="EMBL" id="MBS3848476.1"/>
    </source>
</evidence>
<dbReference type="AlphaFoldDB" id="A0A942EET9"/>
<accession>A0A942EET9</accession>
<proteinExistence type="predicted"/>
<reference evidence="2" key="1">
    <citation type="submission" date="2021-04" db="EMBL/GenBank/DDBJ databases">
        <title>Devosia litorisediminis sp. nov., isolated from a sand dune.</title>
        <authorList>
            <person name="Park S."/>
            <person name="Yoon J.-H."/>
        </authorList>
    </citation>
    <scope>NUCLEOTIDE SEQUENCE</scope>
    <source>
        <strain evidence="2">BSSL-BM10</strain>
    </source>
</reference>
<dbReference type="Proteomes" id="UP000678281">
    <property type="component" value="Unassembled WGS sequence"/>
</dbReference>
<evidence type="ECO:0000259" key="1">
    <source>
        <dbReference type="Pfam" id="PF01011"/>
    </source>
</evidence>
<dbReference type="RefSeq" id="WP_212658020.1">
    <property type="nucleotide sequence ID" value="NZ_JAGXTP010000001.1"/>
</dbReference>
<keyword evidence="3" id="KW-1185">Reference proteome</keyword>
<organism evidence="2 3">
    <name type="scientific">Devosia litorisediminis</name>
    <dbReference type="NCBI Taxonomy" id="2829817"/>
    <lineage>
        <taxon>Bacteria</taxon>
        <taxon>Pseudomonadati</taxon>
        <taxon>Pseudomonadota</taxon>
        <taxon>Alphaproteobacteria</taxon>
        <taxon>Hyphomicrobiales</taxon>
        <taxon>Devosiaceae</taxon>
        <taxon>Devosia</taxon>
    </lineage>
</organism>
<dbReference type="InterPro" id="IPR002372">
    <property type="entry name" value="PQQ_rpt_dom"/>
</dbReference>
<feature type="domain" description="Pyrrolo-quinoline quinone repeat" evidence="1">
    <location>
        <begin position="2"/>
        <end position="66"/>
    </location>
</feature>